<name>A0A1T4KYP3_9BACT</name>
<dbReference type="STRING" id="413434.SAMN04488132_102196"/>
<keyword evidence="2" id="KW-1185">Reference proteome</keyword>
<accession>A0A1T4KYP3</accession>
<organism evidence="1 2">
    <name type="scientific">Sediminibacterium ginsengisoli</name>
    <dbReference type="NCBI Taxonomy" id="413434"/>
    <lineage>
        <taxon>Bacteria</taxon>
        <taxon>Pseudomonadati</taxon>
        <taxon>Bacteroidota</taxon>
        <taxon>Chitinophagia</taxon>
        <taxon>Chitinophagales</taxon>
        <taxon>Chitinophagaceae</taxon>
        <taxon>Sediminibacterium</taxon>
    </lineage>
</organism>
<proteinExistence type="predicted"/>
<dbReference type="EMBL" id="FUWH01000002">
    <property type="protein sequence ID" value="SJZ47546.1"/>
    <property type="molecule type" value="Genomic_DNA"/>
</dbReference>
<sequence length="127" mass="14905">MRKLAAILLFSIYLFGTTEASQLLKLPVLMQHYIEHKALDHSITLTAFLKMHYIGPDIRDNDYQRDMQLPFKTVNDCCVIAFNSFPPQRINIEFFQPQYHKQTHAVINTVFVPRFATHDIFQPPRQV</sequence>
<gene>
    <name evidence="1" type="ORF">SAMN04488132_102196</name>
</gene>
<reference evidence="1 2" key="1">
    <citation type="submission" date="2017-02" db="EMBL/GenBank/DDBJ databases">
        <authorList>
            <person name="Peterson S.W."/>
        </authorList>
    </citation>
    <scope>NUCLEOTIDE SEQUENCE [LARGE SCALE GENOMIC DNA]</scope>
    <source>
        <strain evidence="1 2">DSM 22335</strain>
    </source>
</reference>
<dbReference type="RefSeq" id="WP_078830161.1">
    <property type="nucleotide sequence ID" value="NZ_FUWH01000002.1"/>
</dbReference>
<protein>
    <submittedName>
        <fullName evidence="1">Uncharacterized protein</fullName>
    </submittedName>
</protein>
<evidence type="ECO:0000313" key="2">
    <source>
        <dbReference type="Proteomes" id="UP000190888"/>
    </source>
</evidence>
<dbReference type="AlphaFoldDB" id="A0A1T4KYP3"/>
<dbReference type="Proteomes" id="UP000190888">
    <property type="component" value="Unassembled WGS sequence"/>
</dbReference>
<evidence type="ECO:0000313" key="1">
    <source>
        <dbReference type="EMBL" id="SJZ47546.1"/>
    </source>
</evidence>
<dbReference type="OrthoDB" id="894042at2"/>